<keyword evidence="9" id="KW-0119">Carbohydrate metabolism</keyword>
<dbReference type="InterPro" id="IPR004821">
    <property type="entry name" value="Cyt_trans-like"/>
</dbReference>
<feature type="domain" description="Cytidyltransferase-like" evidence="12">
    <location>
        <begin position="358"/>
        <end position="456"/>
    </location>
</feature>
<dbReference type="Gene3D" id="3.40.50.620">
    <property type="entry name" value="HUPs"/>
    <property type="match status" value="1"/>
</dbReference>
<keyword evidence="5" id="KW-0547">Nucleotide-binding</keyword>
<evidence type="ECO:0000256" key="7">
    <source>
        <dbReference type="ARBA" id="ARBA00022840"/>
    </source>
</evidence>
<dbReference type="InterPro" id="IPR014729">
    <property type="entry name" value="Rossmann-like_a/b/a_fold"/>
</dbReference>
<dbReference type="InterPro" id="IPR011914">
    <property type="entry name" value="RfaE_dom_II"/>
</dbReference>
<evidence type="ECO:0000259" key="11">
    <source>
        <dbReference type="Pfam" id="PF00294"/>
    </source>
</evidence>
<dbReference type="Gene3D" id="3.40.1190.20">
    <property type="match status" value="1"/>
</dbReference>
<comment type="pathway">
    <text evidence="1">Bacterial outer membrane biogenesis; LPS core biosynthesis.</text>
</comment>
<keyword evidence="8" id="KW-0511">Multifunctional enzyme</keyword>
<dbReference type="Pfam" id="PF01467">
    <property type="entry name" value="CTP_transf_like"/>
    <property type="match status" value="1"/>
</dbReference>
<dbReference type="GO" id="GO:0033786">
    <property type="term" value="F:heptose-1-phosphate adenylyltransferase activity"/>
    <property type="evidence" value="ECO:0007669"/>
    <property type="project" value="TreeGrafter"/>
</dbReference>
<dbReference type="EMBL" id="FXBM01000002">
    <property type="protein sequence ID" value="SMH47080.1"/>
    <property type="molecule type" value="Genomic_DNA"/>
</dbReference>
<evidence type="ECO:0000256" key="9">
    <source>
        <dbReference type="ARBA" id="ARBA00023277"/>
    </source>
</evidence>
<dbReference type="EC" id="2.7.7.70" evidence="2"/>
<dbReference type="GO" id="GO:0016773">
    <property type="term" value="F:phosphotransferase activity, alcohol group as acceptor"/>
    <property type="evidence" value="ECO:0007669"/>
    <property type="project" value="InterPro"/>
</dbReference>
<dbReference type="NCBIfam" id="TIGR00125">
    <property type="entry name" value="cyt_tran_rel"/>
    <property type="match status" value="1"/>
</dbReference>
<dbReference type="SUPFAM" id="SSF52374">
    <property type="entry name" value="Nucleotidylyl transferase"/>
    <property type="match status" value="1"/>
</dbReference>
<evidence type="ECO:0000256" key="3">
    <source>
        <dbReference type="ARBA" id="ARBA00022679"/>
    </source>
</evidence>
<evidence type="ECO:0000256" key="8">
    <source>
        <dbReference type="ARBA" id="ARBA00023268"/>
    </source>
</evidence>
<dbReference type="GO" id="GO:0033785">
    <property type="term" value="F:heptose 7-phosphate kinase activity"/>
    <property type="evidence" value="ECO:0007669"/>
    <property type="project" value="TreeGrafter"/>
</dbReference>
<dbReference type="InterPro" id="IPR011611">
    <property type="entry name" value="PfkB_dom"/>
</dbReference>
<organism evidence="13 14">
    <name type="scientific">Rathayibacter oskolensis</name>
    <dbReference type="NCBI Taxonomy" id="1891671"/>
    <lineage>
        <taxon>Bacteria</taxon>
        <taxon>Bacillati</taxon>
        <taxon>Actinomycetota</taxon>
        <taxon>Actinomycetes</taxon>
        <taxon>Micrococcales</taxon>
        <taxon>Microbacteriaceae</taxon>
        <taxon>Rathayibacter</taxon>
    </lineage>
</organism>
<dbReference type="STRING" id="1891671.SAMN06295885_2906"/>
<keyword evidence="7" id="KW-0067">ATP-binding</keyword>
<evidence type="ECO:0000256" key="1">
    <source>
        <dbReference type="ARBA" id="ARBA00004713"/>
    </source>
</evidence>
<evidence type="ECO:0000256" key="5">
    <source>
        <dbReference type="ARBA" id="ARBA00022741"/>
    </source>
</evidence>
<evidence type="ECO:0000256" key="2">
    <source>
        <dbReference type="ARBA" id="ARBA00012519"/>
    </source>
</evidence>
<accession>A0A1X7P8B5</accession>
<dbReference type="RefSeq" id="WP_085477227.1">
    <property type="nucleotide sequence ID" value="NZ_FXBM01000002.1"/>
</dbReference>
<name>A0A1X7P8B5_9MICO</name>
<dbReference type="GO" id="GO:0009244">
    <property type="term" value="P:lipopolysaccharide core region biosynthetic process"/>
    <property type="evidence" value="ECO:0007669"/>
    <property type="project" value="UniProtKB-UniPathway"/>
</dbReference>
<comment type="catalytic activity">
    <reaction evidence="10">
        <text>D-glycero-beta-D-manno-heptose 1-phosphate + ATP + H(+) = ADP-D-glycero-beta-D-manno-heptose + diphosphate</text>
        <dbReference type="Rhea" id="RHEA:27465"/>
        <dbReference type="ChEBI" id="CHEBI:15378"/>
        <dbReference type="ChEBI" id="CHEBI:30616"/>
        <dbReference type="ChEBI" id="CHEBI:33019"/>
        <dbReference type="ChEBI" id="CHEBI:59967"/>
        <dbReference type="ChEBI" id="CHEBI:61593"/>
        <dbReference type="EC" id="2.7.7.70"/>
    </reaction>
</comment>
<evidence type="ECO:0000256" key="4">
    <source>
        <dbReference type="ARBA" id="ARBA00022695"/>
    </source>
</evidence>
<evidence type="ECO:0000313" key="13">
    <source>
        <dbReference type="EMBL" id="SMH47080.1"/>
    </source>
</evidence>
<dbReference type="PROSITE" id="PS00583">
    <property type="entry name" value="PFKB_KINASES_1"/>
    <property type="match status" value="1"/>
</dbReference>
<dbReference type="GO" id="GO:0005524">
    <property type="term" value="F:ATP binding"/>
    <property type="evidence" value="ECO:0007669"/>
    <property type="project" value="UniProtKB-KW"/>
</dbReference>
<dbReference type="GO" id="GO:0005829">
    <property type="term" value="C:cytosol"/>
    <property type="evidence" value="ECO:0007669"/>
    <property type="project" value="TreeGrafter"/>
</dbReference>
<proteinExistence type="predicted"/>
<feature type="domain" description="Carbohydrate kinase PfkB" evidence="11">
    <location>
        <begin position="48"/>
        <end position="321"/>
    </location>
</feature>
<dbReference type="InterPro" id="IPR029056">
    <property type="entry name" value="Ribokinase-like"/>
</dbReference>
<reference evidence="14" key="1">
    <citation type="submission" date="2017-04" db="EMBL/GenBank/DDBJ databases">
        <authorList>
            <person name="Varghese N."/>
            <person name="Submissions S."/>
        </authorList>
    </citation>
    <scope>NUCLEOTIDE SEQUENCE [LARGE SCALE GENOMIC DNA]</scope>
    <source>
        <strain evidence="14">VKM Ac-2121</strain>
    </source>
</reference>
<dbReference type="PANTHER" id="PTHR46969:SF1">
    <property type="entry name" value="BIFUNCTIONAL PROTEIN HLDE"/>
    <property type="match status" value="1"/>
</dbReference>
<evidence type="ECO:0000256" key="10">
    <source>
        <dbReference type="ARBA" id="ARBA00047428"/>
    </source>
</evidence>
<evidence type="ECO:0000259" key="12">
    <source>
        <dbReference type="Pfam" id="PF01467"/>
    </source>
</evidence>
<dbReference type="UniPathway" id="UPA00958"/>
<keyword evidence="3" id="KW-0808">Transferase</keyword>
<keyword evidence="14" id="KW-1185">Reference proteome</keyword>
<evidence type="ECO:0000313" key="14">
    <source>
        <dbReference type="Proteomes" id="UP000193711"/>
    </source>
</evidence>
<sequence length="494" mass="51297">MSLEGSALQRASALVAHVRERPPVVVVLGDLILDSWWLGEAERVTREAPAPVLRLEDVVDVAGGAANTAANLRALGAEVRTVGVAGRDPEGDRLLAALERAGLGTESIIRSDAATTIKTRVVGGDSVMLRVDSGPHRPGDAALDELADAAVRAAAGADAVLVCDYGSGILRAALERVLAAGRPELLVVDAHDLAGWAFARPDLVTPNAKEAELLLGAPLGRGSARAAAVHAAAEQLRERSGSRHVVVTLDRDGSAALDADGSITRTFAQPAEEKQASGAGDTFAATATLALAAGRSLATAVDLAQAAADVVVQRPGTSVCSADDLLHSLAAPAATVLGEDALVEVLAEQARRGRRVVFTNGCFDVLHRGHTAYLRQARELGDVLVVAVNDDDSVRRLKGEGRPINPEGDRAGVIAELGCVDYVTLFSGDTPIPLLERVQPHVYVKGGDYAPDMLAEAVVVRSYGGTVTTVGYVSEHSTTEMVQRIRSSAQPGPS</sequence>
<evidence type="ECO:0000256" key="6">
    <source>
        <dbReference type="ARBA" id="ARBA00022777"/>
    </source>
</evidence>
<gene>
    <name evidence="13" type="ORF">SAMN06295885_2906</name>
</gene>
<keyword evidence="6" id="KW-0418">Kinase</keyword>
<protein>
    <recommendedName>
        <fullName evidence="2">D-glycero-beta-D-manno-heptose 1-phosphate adenylyltransferase</fullName>
        <ecNumber evidence="2">2.7.7.70</ecNumber>
    </recommendedName>
</protein>
<dbReference type="OrthoDB" id="9802794at2"/>
<dbReference type="PANTHER" id="PTHR46969">
    <property type="entry name" value="BIFUNCTIONAL PROTEIN HLDE"/>
    <property type="match status" value="1"/>
</dbReference>
<dbReference type="AlphaFoldDB" id="A0A1X7P8B5"/>
<dbReference type="Pfam" id="PF00294">
    <property type="entry name" value="PfkB"/>
    <property type="match status" value="1"/>
</dbReference>
<dbReference type="Proteomes" id="UP000193711">
    <property type="component" value="Unassembled WGS sequence"/>
</dbReference>
<dbReference type="NCBIfam" id="TIGR02199">
    <property type="entry name" value="rfaE_dom_II"/>
    <property type="match status" value="1"/>
</dbReference>
<dbReference type="InterPro" id="IPR002173">
    <property type="entry name" value="Carboh/pur_kinase_PfkB_CS"/>
</dbReference>
<dbReference type="SUPFAM" id="SSF53613">
    <property type="entry name" value="Ribokinase-like"/>
    <property type="match status" value="1"/>
</dbReference>
<keyword evidence="4" id="KW-0548">Nucleotidyltransferase</keyword>